<evidence type="ECO:0000313" key="2">
    <source>
        <dbReference type="Proteomes" id="UP000728968"/>
    </source>
</evidence>
<proteinExistence type="predicted"/>
<name>A0ABS2G6T0_FUSMR</name>
<gene>
    <name evidence="1" type="ORF">H6A04_12050</name>
</gene>
<comment type="caution">
    <text evidence="1">The sequence shown here is derived from an EMBL/GenBank/DDBJ whole genome shotgun (WGS) entry which is preliminary data.</text>
</comment>
<organism evidence="1 2">
    <name type="scientific">Fusobacterium mortiferum</name>
    <dbReference type="NCBI Taxonomy" id="850"/>
    <lineage>
        <taxon>Bacteria</taxon>
        <taxon>Fusobacteriati</taxon>
        <taxon>Fusobacteriota</taxon>
        <taxon>Fusobacteriia</taxon>
        <taxon>Fusobacteriales</taxon>
        <taxon>Fusobacteriaceae</taxon>
        <taxon>Fusobacterium</taxon>
    </lineage>
</organism>
<evidence type="ECO:0000313" key="1">
    <source>
        <dbReference type="EMBL" id="MBM6876358.1"/>
    </source>
</evidence>
<feature type="non-terminal residue" evidence="1">
    <location>
        <position position="1"/>
    </location>
</feature>
<accession>A0ABS2G6T0</accession>
<dbReference type="EMBL" id="JACJLT010000319">
    <property type="protein sequence ID" value="MBM6876358.1"/>
    <property type="molecule type" value="Genomic_DNA"/>
</dbReference>
<protein>
    <submittedName>
        <fullName evidence="1">Fic family protein</fullName>
    </submittedName>
</protein>
<sequence length="64" mass="7517">IQNYIFAKENPLPDKELLKYVKEIKSIQTLRRHLDNLVTLDLITLNSKKPLTRIISNTLKEILD</sequence>
<reference evidence="1 2" key="1">
    <citation type="journal article" date="2021" name="Sci. Rep.">
        <title>The distribution of antibiotic resistance genes in chicken gut microbiota commensals.</title>
        <authorList>
            <person name="Juricova H."/>
            <person name="Matiasovicova J."/>
            <person name="Kubasova T."/>
            <person name="Cejkova D."/>
            <person name="Rychlik I."/>
        </authorList>
    </citation>
    <scope>NUCLEOTIDE SEQUENCE [LARGE SCALE GENOMIC DNA]</scope>
    <source>
        <strain evidence="1 2">An425</strain>
    </source>
</reference>
<dbReference type="Proteomes" id="UP000728968">
    <property type="component" value="Unassembled WGS sequence"/>
</dbReference>
<keyword evidence="2" id="KW-1185">Reference proteome</keyword>